<evidence type="ECO:0000313" key="6">
    <source>
        <dbReference type="Proteomes" id="UP000182149"/>
    </source>
</evidence>
<gene>
    <name evidence="5" type="ORF">RU93_GL000203</name>
</gene>
<sequence length="365" mass="41034">MMIVLFLVGSLTMFYPFYINALNQYLDQVRMERYQKKSEEQYASQQAQLAEANRKLAETGIHFTTDPFEDTAGGRLSKEQYDKHVIGQVNIPKLAIEIPLFDTTTPNLLEVGATVINGTSFPVGGAGTHSVISAHRGLPERELFTNLPKLNNGDLFLLEVLGETLAYEVISSEVVEPNETSSLKIIDDQDLVTLVTCTPYMINSHRLLVTGKRVPYTPEIKQAIQNGDRFRRFKQFAILTGVSMIVVLSLWLLVRVIRQEALRRTRFDLAIQLNSDPADTQKAIQLYNRQGKKPLIRDHQPFIRTTDASGKAIFENLPGGLYQIAIEGEKQKIKVGIKKKGQATKIYSKKQRNQKPSPVSVLMGT</sequence>
<comment type="caution">
    <text evidence="5">The sequence shown here is derived from an EMBL/GenBank/DDBJ whole genome shotgun (WGS) entry which is preliminary data.</text>
</comment>
<protein>
    <submittedName>
        <fullName evidence="5">Sortase</fullName>
    </submittedName>
</protein>
<dbReference type="STRING" id="328396.RU93_GL000203"/>
<feature type="active site" description="Proton donor/acceptor" evidence="2">
    <location>
        <position position="135"/>
    </location>
</feature>
<evidence type="ECO:0000256" key="3">
    <source>
        <dbReference type="SAM" id="MobiDB-lite"/>
    </source>
</evidence>
<feature type="active site" description="Acyl-thioester intermediate" evidence="2">
    <location>
        <position position="197"/>
    </location>
</feature>
<dbReference type="NCBIfam" id="TIGR01076">
    <property type="entry name" value="sortase_fam"/>
    <property type="match status" value="1"/>
</dbReference>
<dbReference type="Pfam" id="PF04203">
    <property type="entry name" value="Sortase"/>
    <property type="match status" value="1"/>
</dbReference>
<feature type="transmembrane region" description="Helical" evidence="4">
    <location>
        <begin position="236"/>
        <end position="257"/>
    </location>
</feature>
<dbReference type="InterPro" id="IPR023365">
    <property type="entry name" value="Sortase_dom-sf"/>
</dbReference>
<keyword evidence="1" id="KW-0378">Hydrolase</keyword>
<dbReference type="AlphaFoldDB" id="A0A1L8QXP2"/>
<accession>A0A1L8QXP2</accession>
<evidence type="ECO:0000256" key="2">
    <source>
        <dbReference type="PIRSR" id="PIRSR605754-1"/>
    </source>
</evidence>
<organism evidence="5 6">
    <name type="scientific">Enterococcus aquimarinus</name>
    <dbReference type="NCBI Taxonomy" id="328396"/>
    <lineage>
        <taxon>Bacteria</taxon>
        <taxon>Bacillati</taxon>
        <taxon>Bacillota</taxon>
        <taxon>Bacilli</taxon>
        <taxon>Lactobacillales</taxon>
        <taxon>Enterococcaceae</taxon>
        <taxon>Enterococcus</taxon>
    </lineage>
</organism>
<evidence type="ECO:0000313" key="5">
    <source>
        <dbReference type="EMBL" id="OJG12273.1"/>
    </source>
</evidence>
<dbReference type="Proteomes" id="UP000182149">
    <property type="component" value="Unassembled WGS sequence"/>
</dbReference>
<dbReference type="Gene3D" id="2.40.260.10">
    <property type="entry name" value="Sortase"/>
    <property type="match status" value="1"/>
</dbReference>
<dbReference type="CDD" id="cd05827">
    <property type="entry name" value="Sortase_C"/>
    <property type="match status" value="1"/>
</dbReference>
<evidence type="ECO:0000256" key="4">
    <source>
        <dbReference type="SAM" id="Phobius"/>
    </source>
</evidence>
<dbReference type="EMBL" id="JXKD01000001">
    <property type="protein sequence ID" value="OJG12273.1"/>
    <property type="molecule type" value="Genomic_DNA"/>
</dbReference>
<dbReference type="InterPro" id="IPR042002">
    <property type="entry name" value="Sortase_C"/>
</dbReference>
<dbReference type="NCBIfam" id="NF033745">
    <property type="entry name" value="class_C_sortase"/>
    <property type="match status" value="1"/>
</dbReference>
<evidence type="ECO:0000256" key="1">
    <source>
        <dbReference type="ARBA" id="ARBA00022801"/>
    </source>
</evidence>
<keyword evidence="6" id="KW-1185">Reference proteome</keyword>
<proteinExistence type="predicted"/>
<name>A0A1L8QXP2_9ENTE</name>
<dbReference type="InterPro" id="IPR005754">
    <property type="entry name" value="Sortase"/>
</dbReference>
<reference evidence="5 6" key="1">
    <citation type="submission" date="2014-12" db="EMBL/GenBank/DDBJ databases">
        <title>Draft genome sequences of 29 type strains of Enterococci.</title>
        <authorList>
            <person name="Zhong Z."/>
            <person name="Sun Z."/>
            <person name="Liu W."/>
            <person name="Zhang W."/>
            <person name="Zhang H."/>
        </authorList>
    </citation>
    <scope>NUCLEOTIDE SEQUENCE [LARGE SCALE GENOMIC DNA]</scope>
    <source>
        <strain evidence="5 6">DSM 17690</strain>
    </source>
</reference>
<keyword evidence="4" id="KW-0812">Transmembrane</keyword>
<keyword evidence="4" id="KW-1133">Transmembrane helix</keyword>
<dbReference type="GO" id="GO:0016787">
    <property type="term" value="F:hydrolase activity"/>
    <property type="evidence" value="ECO:0007669"/>
    <property type="project" value="UniProtKB-KW"/>
</dbReference>
<feature type="region of interest" description="Disordered" evidence="3">
    <location>
        <begin position="346"/>
        <end position="365"/>
    </location>
</feature>
<keyword evidence="4" id="KW-0472">Membrane</keyword>
<dbReference type="SUPFAM" id="SSF63817">
    <property type="entry name" value="Sortase"/>
    <property type="match status" value="1"/>
</dbReference>